<dbReference type="AlphaFoldDB" id="A0AAV3QFA2"/>
<protein>
    <submittedName>
        <fullName evidence="1">Uncharacterized protein</fullName>
    </submittedName>
</protein>
<accession>A0AAV3QFA2</accession>
<evidence type="ECO:0000313" key="1">
    <source>
        <dbReference type="EMBL" id="GAA0162704.1"/>
    </source>
</evidence>
<proteinExistence type="predicted"/>
<dbReference type="Proteomes" id="UP001454036">
    <property type="component" value="Unassembled WGS sequence"/>
</dbReference>
<reference evidence="1 2" key="1">
    <citation type="submission" date="2024-01" db="EMBL/GenBank/DDBJ databases">
        <title>The complete chloroplast genome sequence of Lithospermum erythrorhizon: insights into the phylogenetic relationship among Boraginaceae species and the maternal lineages of purple gromwells.</title>
        <authorList>
            <person name="Okada T."/>
            <person name="Watanabe K."/>
        </authorList>
    </citation>
    <scope>NUCLEOTIDE SEQUENCE [LARGE SCALE GENOMIC DNA]</scope>
</reference>
<dbReference type="EMBL" id="BAABME010004527">
    <property type="protein sequence ID" value="GAA0162704.1"/>
    <property type="molecule type" value="Genomic_DNA"/>
</dbReference>
<organism evidence="1 2">
    <name type="scientific">Lithospermum erythrorhizon</name>
    <name type="common">Purple gromwell</name>
    <name type="synonym">Lithospermum officinale var. erythrorhizon</name>
    <dbReference type="NCBI Taxonomy" id="34254"/>
    <lineage>
        <taxon>Eukaryota</taxon>
        <taxon>Viridiplantae</taxon>
        <taxon>Streptophyta</taxon>
        <taxon>Embryophyta</taxon>
        <taxon>Tracheophyta</taxon>
        <taxon>Spermatophyta</taxon>
        <taxon>Magnoliopsida</taxon>
        <taxon>eudicotyledons</taxon>
        <taxon>Gunneridae</taxon>
        <taxon>Pentapetalae</taxon>
        <taxon>asterids</taxon>
        <taxon>lamiids</taxon>
        <taxon>Boraginales</taxon>
        <taxon>Boraginaceae</taxon>
        <taxon>Boraginoideae</taxon>
        <taxon>Lithospermeae</taxon>
        <taxon>Lithospermum</taxon>
    </lineage>
</organism>
<sequence length="150" mass="16813">MLILLLKLIAFSLTSFSNLVSSLVFTATSQFLVLIIQGFRVPGQAFQGILLQLGEIIRNCLQYLLELIVDAASGVISSLFDHFVEGVSESTTSFASSIMELVEKSRTSFEGWFDDIPEYAQVIIDMIYNMLQSLWENYKGALGYIFENAF</sequence>
<name>A0AAV3QFA2_LITER</name>
<keyword evidence="2" id="KW-1185">Reference proteome</keyword>
<gene>
    <name evidence="1" type="ORF">LIER_18737</name>
</gene>
<comment type="caution">
    <text evidence="1">The sequence shown here is derived from an EMBL/GenBank/DDBJ whole genome shotgun (WGS) entry which is preliminary data.</text>
</comment>
<evidence type="ECO:0000313" key="2">
    <source>
        <dbReference type="Proteomes" id="UP001454036"/>
    </source>
</evidence>